<feature type="compositionally biased region" description="Basic and acidic residues" evidence="1">
    <location>
        <begin position="399"/>
        <end position="427"/>
    </location>
</feature>
<feature type="compositionally biased region" description="Basic and acidic residues" evidence="1">
    <location>
        <begin position="56"/>
        <end position="74"/>
    </location>
</feature>
<feature type="region of interest" description="Disordered" evidence="1">
    <location>
        <begin position="208"/>
        <end position="371"/>
    </location>
</feature>
<feature type="compositionally biased region" description="Polar residues" evidence="1">
    <location>
        <begin position="28"/>
        <end position="40"/>
    </location>
</feature>
<dbReference type="EMBL" id="CAICTM010001503">
    <property type="protein sequence ID" value="CAB9524187.1"/>
    <property type="molecule type" value="Genomic_DNA"/>
</dbReference>
<gene>
    <name evidence="2" type="ORF">SEMRO_1505_G278190.1</name>
</gene>
<feature type="compositionally biased region" description="Basic and acidic residues" evidence="1">
    <location>
        <begin position="122"/>
        <end position="154"/>
    </location>
</feature>
<sequence length="901" mass="98316">MSLQEMQNEIETATIVTKQLELEKEQPSTRPSGGSFSTKVRSGIRRELSAFRKVLEGSKSRLQELQDMQDKLEQMEEEPALSPKKRSSSFKKRDSRKSPHWLPSLGRRKKFFDEDIKDVEEDSRQPEEQREPTTENDREGAEEMDREGAEERDAPSGGNALTMLEQVNKEDNGEIEALSNPNEDALDPSLAMRESLFRTTLQARALALKANRPTVSSNPSIKSKPTGTDGGSEQGNIGESESSTRPGGESLTEFANRLEKSIRMMRTFDLIEEDSSEGNRKVATSGEEASSPEAGTDDPLAVSNASRAAGSANDSKNGSETRRSSSRHKAKWGPKFKKTFSLIKSKHSRTKAPSPHSDMTTGEGSASSEVTDLVKTLDDAVQKLQDAAGNTDLNAATGGDRKDEIGASEDNKDKNDEIGDKKGKNGEIGESGTSVIDDIVASDNGSKVESPHKVKTRVTSFHNDGWKEGETEGNMTEELMTEESIAAQELRAREAYIKALQENQALLSSGMSPTSPEVVKSQQILQERFAKIEYWERMREEFNAGPQAETPRVLSGTSLASPKSISAVPPALSGDPQDVCYVGEKELKARETYIKAMRQHQELVSANVKPDSPEWIKSEKAKEECLANLQFWENLNSEVEIPVFEKSGVTISRTSSPKAVYRVSQENKDDRHHTAPMLESLVLAARDKLFKGTLSFDTTFSSKKSPVASAKKSTSTNGVAASLEKLHAPCHSCQEDGCDGWASTFDTVCVDVLPFCYEPGWVQNCGVNQAPSCGVNQAHGKSSEGVETKKKQKTSSKKGAADKKQGTATKSTKQKSHSERLVIDPSYCCGSDQAIQDKDQPDPMCTIEYQAKEILGHLNLNDSSGSVGGSDASPRRVVEPTPGNEEAEARGGGNISTQAEF</sequence>
<dbReference type="Proteomes" id="UP001153069">
    <property type="component" value="Unassembled WGS sequence"/>
</dbReference>
<reference evidence="2" key="1">
    <citation type="submission" date="2020-06" db="EMBL/GenBank/DDBJ databases">
        <authorList>
            <consortium name="Plant Systems Biology data submission"/>
        </authorList>
    </citation>
    <scope>NUCLEOTIDE SEQUENCE</scope>
    <source>
        <strain evidence="2">D6</strain>
    </source>
</reference>
<feature type="region of interest" description="Disordered" evidence="1">
    <location>
        <begin position="56"/>
        <end position="187"/>
    </location>
</feature>
<proteinExistence type="predicted"/>
<feature type="compositionally biased region" description="Polar residues" evidence="1">
    <location>
        <begin position="213"/>
        <end position="226"/>
    </location>
</feature>
<dbReference type="AlphaFoldDB" id="A0A9N8HSX9"/>
<feature type="compositionally biased region" description="Polar residues" evidence="1">
    <location>
        <begin position="234"/>
        <end position="245"/>
    </location>
</feature>
<keyword evidence="3" id="KW-1185">Reference proteome</keyword>
<feature type="region of interest" description="Disordered" evidence="1">
    <location>
        <begin position="859"/>
        <end position="901"/>
    </location>
</feature>
<feature type="compositionally biased region" description="Polar residues" evidence="1">
    <location>
        <begin position="357"/>
        <end position="370"/>
    </location>
</feature>
<organism evidence="2 3">
    <name type="scientific">Seminavis robusta</name>
    <dbReference type="NCBI Taxonomy" id="568900"/>
    <lineage>
        <taxon>Eukaryota</taxon>
        <taxon>Sar</taxon>
        <taxon>Stramenopiles</taxon>
        <taxon>Ochrophyta</taxon>
        <taxon>Bacillariophyta</taxon>
        <taxon>Bacillariophyceae</taxon>
        <taxon>Bacillariophycidae</taxon>
        <taxon>Naviculales</taxon>
        <taxon>Naviculaceae</taxon>
        <taxon>Seminavis</taxon>
    </lineage>
</organism>
<accession>A0A9N8HSX9</accession>
<name>A0A9N8HSX9_9STRA</name>
<feature type="compositionally biased region" description="Basic residues" evidence="1">
    <location>
        <begin position="83"/>
        <end position="99"/>
    </location>
</feature>
<evidence type="ECO:0000313" key="3">
    <source>
        <dbReference type="Proteomes" id="UP001153069"/>
    </source>
</evidence>
<protein>
    <submittedName>
        <fullName evidence="2">Uncharacterized protein</fullName>
    </submittedName>
</protein>
<comment type="caution">
    <text evidence="2">The sequence shown here is derived from an EMBL/GenBank/DDBJ whole genome shotgun (WGS) entry which is preliminary data.</text>
</comment>
<evidence type="ECO:0000256" key="1">
    <source>
        <dbReference type="SAM" id="MobiDB-lite"/>
    </source>
</evidence>
<evidence type="ECO:0000313" key="2">
    <source>
        <dbReference type="EMBL" id="CAB9524187.1"/>
    </source>
</evidence>
<feature type="region of interest" description="Disordered" evidence="1">
    <location>
        <begin position="776"/>
        <end position="819"/>
    </location>
</feature>
<feature type="region of interest" description="Disordered" evidence="1">
    <location>
        <begin position="17"/>
        <end position="42"/>
    </location>
</feature>
<feature type="region of interest" description="Disordered" evidence="1">
    <location>
        <begin position="386"/>
        <end position="454"/>
    </location>
</feature>
<feature type="compositionally biased region" description="Basic residues" evidence="1">
    <location>
        <begin position="324"/>
        <end position="350"/>
    </location>
</feature>